<dbReference type="Proteomes" id="UP000247586">
    <property type="component" value="Chromosome"/>
</dbReference>
<dbReference type="GeneID" id="36835371"/>
<dbReference type="SUPFAM" id="SSF56037">
    <property type="entry name" value="PheT/TilS domain"/>
    <property type="match status" value="1"/>
</dbReference>
<dbReference type="AlphaFoldDB" id="A0A2U9IUL3"/>
<reference evidence="3" key="2">
    <citation type="submission" date="2020-03" db="EMBL/GenBank/DDBJ databases">
        <title>Complete Genome Sequences of Extremely Thermoacidophilic, Metal-Mobilizing Type-Strain Members of the Archaeal Family Sulfolobaceae: Acidianus brierleyi DSM-1651T, Acidianus sulfidivorans DSM-18786T, Metallosphaera hakonensis DSM-7519T, and Metallosphaera prunae DSM-10039T.</title>
        <authorList>
            <person name="Counts J.A."/>
            <person name="Kelly R.M."/>
        </authorList>
    </citation>
    <scope>NUCLEOTIDE SEQUENCE [LARGE SCALE GENOMIC DNA]</scope>
    <source>
        <strain evidence="3">HO1-1</strain>
    </source>
</reference>
<dbReference type="RefSeq" id="WP_110369328.1">
    <property type="nucleotide sequence ID" value="NZ_BBBA01000003.1"/>
</dbReference>
<dbReference type="PANTHER" id="PTHR39209">
    <property type="match status" value="1"/>
</dbReference>
<evidence type="ECO:0000259" key="1">
    <source>
        <dbReference type="SMART" id="SM00873"/>
    </source>
</evidence>
<protein>
    <recommendedName>
        <fullName evidence="1">B3/B4 tRNA-binding domain-containing protein</fullName>
    </recommendedName>
</protein>
<name>A0A2U9IUL3_9CREN</name>
<evidence type="ECO:0000313" key="2">
    <source>
        <dbReference type="EMBL" id="AWR99718.1"/>
    </source>
</evidence>
<dbReference type="InterPro" id="IPR020825">
    <property type="entry name" value="Phe-tRNA_synthase-like_B3/B4"/>
</dbReference>
<sequence length="217" mass="23856">MRIVVDERCSTMGIFIKHTEVVGISNGFNSFEAEIRALKEKLEGEDVEKLKDNPLVKAYREFYWRIGIDPTKVRPSGEALRRRIVRTGNLPRINNIVDAGNVVSAETLISIGIYDLDQVKGEPKLTLSVGGEKFEGIGNKVEVLSQGIPIMIDEEGKVMHIFPYRDSILTSVRSATKNVLIVGGGVKGISPSLVEEAVFRVGGLLSRIGGKIVHEVQ</sequence>
<dbReference type="STRING" id="1293036.GCA_001315825_00902"/>
<reference evidence="3" key="3">
    <citation type="submission" date="2020-03" db="EMBL/GenBank/DDBJ databases">
        <title>Sequencing and Assembly of Multiple Reported Metal-Biooxidizing Members of the Extremely Thermoacidophilic Archaeal Family Sulfolobaceae.</title>
        <authorList>
            <person name="Counts J.A."/>
            <person name="Kelly R.M."/>
        </authorList>
    </citation>
    <scope>NUCLEOTIDE SEQUENCE [LARGE SCALE GENOMIC DNA]</scope>
    <source>
        <strain evidence="3">HO1-1</strain>
    </source>
</reference>
<dbReference type="Gene3D" id="3.50.40.10">
    <property type="entry name" value="Phenylalanyl-trna Synthetase, Chain B, domain 3"/>
    <property type="match status" value="1"/>
</dbReference>
<dbReference type="Pfam" id="PF03483">
    <property type="entry name" value="B3_4"/>
    <property type="match status" value="1"/>
</dbReference>
<dbReference type="PANTHER" id="PTHR39209:SF2">
    <property type="entry name" value="CYTOPLASMIC PROTEIN"/>
    <property type="match status" value="1"/>
</dbReference>
<feature type="domain" description="B3/B4 tRNA-binding" evidence="1">
    <location>
        <begin position="57"/>
        <end position="210"/>
    </location>
</feature>
<keyword evidence="3" id="KW-1185">Reference proteome</keyword>
<dbReference type="OrthoDB" id="35982at2157"/>
<evidence type="ECO:0000313" key="3">
    <source>
        <dbReference type="Proteomes" id="UP000247586"/>
    </source>
</evidence>
<dbReference type="SMART" id="SM00873">
    <property type="entry name" value="B3_4"/>
    <property type="match status" value="1"/>
</dbReference>
<accession>A0A2U9IUL3</accession>
<reference evidence="2 3" key="1">
    <citation type="submission" date="2018-05" db="EMBL/GenBank/DDBJ databases">
        <title>Complete Genome Sequences of Extremely Thermoacidophilic, Metal-Mobilizing Type-Strain Members of the Archaeal Family Sulfolobaceae: Acidianus brierleyi DSM-1651T, Acidianus sulfidivorans DSM-18786T, Metallosphaera hakonensis DSM-7519T, and Metallosphaera prunae DSM-10039T.</title>
        <authorList>
            <person name="Counts J.A."/>
            <person name="Kelly R.M."/>
        </authorList>
    </citation>
    <scope>NUCLEOTIDE SEQUENCE [LARGE SCALE GENOMIC DNA]</scope>
    <source>
        <strain evidence="2 3">HO1-1</strain>
    </source>
</reference>
<gene>
    <name evidence="2" type="ORF">DFR87_08475</name>
</gene>
<dbReference type="GO" id="GO:0003723">
    <property type="term" value="F:RNA binding"/>
    <property type="evidence" value="ECO:0007669"/>
    <property type="project" value="InterPro"/>
</dbReference>
<dbReference type="InterPro" id="IPR005146">
    <property type="entry name" value="B3/B4_tRNA-bd"/>
</dbReference>
<dbReference type="GO" id="GO:0004826">
    <property type="term" value="F:phenylalanine-tRNA ligase activity"/>
    <property type="evidence" value="ECO:0007669"/>
    <property type="project" value="InterPro"/>
</dbReference>
<organism evidence="2 3">
    <name type="scientific">Metallosphaera hakonensis JCM 8857 = DSM 7519</name>
    <dbReference type="NCBI Taxonomy" id="1293036"/>
    <lineage>
        <taxon>Archaea</taxon>
        <taxon>Thermoproteota</taxon>
        <taxon>Thermoprotei</taxon>
        <taxon>Sulfolobales</taxon>
        <taxon>Sulfolobaceae</taxon>
        <taxon>Metallosphaera</taxon>
    </lineage>
</organism>
<dbReference type="KEGG" id="mhk:DFR87_08475"/>
<dbReference type="EMBL" id="CP029287">
    <property type="protein sequence ID" value="AWR99718.1"/>
    <property type="molecule type" value="Genomic_DNA"/>
</dbReference>
<proteinExistence type="predicted"/>